<accession>A0A9C5ZM97</accession>
<evidence type="ECO:0000256" key="1">
    <source>
        <dbReference type="SAM" id="MobiDB-lite"/>
    </source>
</evidence>
<proteinExistence type="predicted"/>
<feature type="compositionally biased region" description="Polar residues" evidence="1">
    <location>
        <begin position="178"/>
        <end position="189"/>
    </location>
</feature>
<feature type="region of interest" description="Disordered" evidence="1">
    <location>
        <begin position="54"/>
        <end position="97"/>
    </location>
</feature>
<keyword evidence="2" id="KW-1185">Reference proteome</keyword>
<dbReference type="RefSeq" id="XP_037899529.1">
    <property type="nucleotide sequence ID" value="XM_038043601.1"/>
</dbReference>
<evidence type="ECO:0000313" key="3">
    <source>
        <dbReference type="RefSeq" id="XP_037899529.1"/>
    </source>
</evidence>
<protein>
    <submittedName>
        <fullName evidence="3">Mucin-2-like</fullName>
    </submittedName>
</protein>
<dbReference type="GeneID" id="119644077"/>
<feature type="non-terminal residue" evidence="3">
    <location>
        <position position="260"/>
    </location>
</feature>
<reference evidence="3" key="1">
    <citation type="submission" date="2025-08" db="UniProtKB">
        <authorList>
            <consortium name="RefSeq"/>
        </authorList>
    </citation>
    <scope>IDENTIFICATION</scope>
    <source>
        <tissue evidence="3">Whole body pupa</tissue>
    </source>
</reference>
<dbReference type="AlphaFoldDB" id="A0A9C5ZM97"/>
<dbReference type="Proteomes" id="UP000092443">
    <property type="component" value="Unplaced"/>
</dbReference>
<sequence>MFTISLKMLMQKKFHRMFNIFTEENTSFCDLLRLWDLCGYCQQFAITKRTSATETVKPPAVTTRRPTAKEQKATEPQTLKISTQPPAYLPPTKRTQTSATARIPTVTVFNTTYRATSIAPATTYKATIGAQTTAYLTTTRVPTIKTGRPPITTTGKLSTTSKLITQTPIQTYLPPSIKPQTPATTATERSYTEKTKIPTTSYGTTSSIPTTFFKATTGPSTTIYVPTRASTTVRTVSPTTTTRERPTTPKQITQPPTQKT</sequence>
<feature type="region of interest" description="Disordered" evidence="1">
    <location>
        <begin position="232"/>
        <end position="260"/>
    </location>
</feature>
<name>A0A9C5ZM97_9MUSC</name>
<feature type="region of interest" description="Disordered" evidence="1">
    <location>
        <begin position="175"/>
        <end position="203"/>
    </location>
</feature>
<evidence type="ECO:0000313" key="2">
    <source>
        <dbReference type="Proteomes" id="UP000092443"/>
    </source>
</evidence>
<gene>
    <name evidence="3" type="primary">LOC119644077</name>
</gene>
<organism evidence="2 3">
    <name type="scientific">Glossina fuscipes</name>
    <dbReference type="NCBI Taxonomy" id="7396"/>
    <lineage>
        <taxon>Eukaryota</taxon>
        <taxon>Metazoa</taxon>
        <taxon>Ecdysozoa</taxon>
        <taxon>Arthropoda</taxon>
        <taxon>Hexapoda</taxon>
        <taxon>Insecta</taxon>
        <taxon>Pterygota</taxon>
        <taxon>Neoptera</taxon>
        <taxon>Endopterygota</taxon>
        <taxon>Diptera</taxon>
        <taxon>Brachycera</taxon>
        <taxon>Muscomorpha</taxon>
        <taxon>Hippoboscoidea</taxon>
        <taxon>Glossinidae</taxon>
        <taxon>Glossina</taxon>
    </lineage>
</organism>
<feature type="compositionally biased region" description="Low complexity" evidence="1">
    <location>
        <begin position="248"/>
        <end position="260"/>
    </location>
</feature>
<dbReference type="KEGG" id="gfs:119644077"/>
<feature type="compositionally biased region" description="Low complexity" evidence="1">
    <location>
        <begin position="232"/>
        <end position="241"/>
    </location>
</feature>
<feature type="compositionally biased region" description="Polar residues" evidence="1">
    <location>
        <begin position="74"/>
        <end position="85"/>
    </location>
</feature>